<keyword evidence="4" id="KW-1185">Reference proteome</keyword>
<organism evidence="3 4">
    <name type="scientific">Micromonospora krabiensis</name>
    <dbReference type="NCBI Taxonomy" id="307121"/>
    <lineage>
        <taxon>Bacteria</taxon>
        <taxon>Bacillati</taxon>
        <taxon>Actinomycetota</taxon>
        <taxon>Actinomycetes</taxon>
        <taxon>Micromonosporales</taxon>
        <taxon>Micromonosporaceae</taxon>
        <taxon>Micromonospora</taxon>
    </lineage>
</organism>
<evidence type="ECO:0000256" key="2">
    <source>
        <dbReference type="SAM" id="SignalP"/>
    </source>
</evidence>
<protein>
    <recommendedName>
        <fullName evidence="5">Cell division protein FtsL</fullName>
    </recommendedName>
</protein>
<evidence type="ECO:0000313" key="4">
    <source>
        <dbReference type="Proteomes" id="UP000199393"/>
    </source>
</evidence>
<feature type="signal peptide" evidence="2">
    <location>
        <begin position="1"/>
        <end position="18"/>
    </location>
</feature>
<evidence type="ECO:0008006" key="5">
    <source>
        <dbReference type="Google" id="ProtNLM"/>
    </source>
</evidence>
<dbReference type="AlphaFoldDB" id="A0A1C3N4M8"/>
<sequence>MTPWIVTLLALAFALACACCWQSAEHDLAEQRQTHDEQLREARAAAAGYRAEVMRLMADRERVPAEWLADLHDLPTTHEREYPL</sequence>
<gene>
    <name evidence="3" type="ORF">GA0070620_3058</name>
</gene>
<reference evidence="4" key="1">
    <citation type="submission" date="2016-06" db="EMBL/GenBank/DDBJ databases">
        <authorList>
            <person name="Varghese N."/>
        </authorList>
    </citation>
    <scope>NUCLEOTIDE SEQUENCE [LARGE SCALE GENOMIC DNA]</scope>
    <source>
        <strain evidence="4">DSM 45344</strain>
    </source>
</reference>
<accession>A0A1C3N4M8</accession>
<keyword evidence="2" id="KW-0732">Signal</keyword>
<dbReference type="RefSeq" id="WP_091591387.1">
    <property type="nucleotide sequence ID" value="NZ_JBHRWG010000004.1"/>
</dbReference>
<feature type="chain" id="PRO_5038924766" description="Cell division protein FtsL" evidence="2">
    <location>
        <begin position="19"/>
        <end position="84"/>
    </location>
</feature>
<name>A0A1C3N4M8_9ACTN</name>
<evidence type="ECO:0000313" key="3">
    <source>
        <dbReference type="EMBL" id="SBV27534.1"/>
    </source>
</evidence>
<keyword evidence="1" id="KW-0175">Coiled coil</keyword>
<proteinExistence type="predicted"/>
<evidence type="ECO:0000256" key="1">
    <source>
        <dbReference type="SAM" id="Coils"/>
    </source>
</evidence>
<dbReference type="Proteomes" id="UP000199393">
    <property type="component" value="Chromosome I"/>
</dbReference>
<dbReference type="STRING" id="307121.GA0070620_3058"/>
<dbReference type="EMBL" id="LT598496">
    <property type="protein sequence ID" value="SBV27534.1"/>
    <property type="molecule type" value="Genomic_DNA"/>
</dbReference>
<feature type="coiled-coil region" evidence="1">
    <location>
        <begin position="32"/>
        <end position="59"/>
    </location>
</feature>